<proteinExistence type="predicted"/>
<sequence length="92" mass="10104">MMTYVSSHDDDDIPAPVFHSSPPLPSSTTYSVYSLAFCKILQSNTPTFSETSSPSYFPVEIISSISSSRILLSKLHSITLVNSSYSDMMTTK</sequence>
<evidence type="ECO:0000313" key="1">
    <source>
        <dbReference type="EMBL" id="VDO32013.1"/>
    </source>
</evidence>
<gene>
    <name evidence="1" type="ORF">OFLC_LOCUS2142</name>
</gene>
<protein>
    <submittedName>
        <fullName evidence="3">Ovule protein</fullName>
    </submittedName>
</protein>
<evidence type="ECO:0000313" key="3">
    <source>
        <dbReference type="WBParaSite" id="OFLC_0000214101-mRNA-1"/>
    </source>
</evidence>
<organism evidence="3">
    <name type="scientific">Onchocerca flexuosa</name>
    <dbReference type="NCBI Taxonomy" id="387005"/>
    <lineage>
        <taxon>Eukaryota</taxon>
        <taxon>Metazoa</taxon>
        <taxon>Ecdysozoa</taxon>
        <taxon>Nematoda</taxon>
        <taxon>Chromadorea</taxon>
        <taxon>Rhabditida</taxon>
        <taxon>Spirurina</taxon>
        <taxon>Spiruromorpha</taxon>
        <taxon>Filarioidea</taxon>
        <taxon>Onchocercidae</taxon>
        <taxon>Onchocerca</taxon>
    </lineage>
</organism>
<name>A0A183H3T2_9BILA</name>
<dbReference type="AlphaFoldDB" id="A0A183H3T2"/>
<reference evidence="1 2" key="2">
    <citation type="submission" date="2018-11" db="EMBL/GenBank/DDBJ databases">
        <authorList>
            <consortium name="Pathogen Informatics"/>
        </authorList>
    </citation>
    <scope>NUCLEOTIDE SEQUENCE [LARGE SCALE GENOMIC DNA]</scope>
</reference>
<dbReference type="WBParaSite" id="OFLC_0000214101-mRNA-1">
    <property type="protein sequence ID" value="OFLC_0000214101-mRNA-1"/>
    <property type="gene ID" value="OFLC_0000214101"/>
</dbReference>
<evidence type="ECO:0000313" key="2">
    <source>
        <dbReference type="Proteomes" id="UP000267606"/>
    </source>
</evidence>
<dbReference type="EMBL" id="UZAJ01001173">
    <property type="protein sequence ID" value="VDO32013.1"/>
    <property type="molecule type" value="Genomic_DNA"/>
</dbReference>
<dbReference type="Proteomes" id="UP000267606">
    <property type="component" value="Unassembled WGS sequence"/>
</dbReference>
<reference evidence="3" key="1">
    <citation type="submission" date="2016-06" db="UniProtKB">
        <authorList>
            <consortium name="WormBaseParasite"/>
        </authorList>
    </citation>
    <scope>IDENTIFICATION</scope>
</reference>
<accession>A0A183H3T2</accession>
<keyword evidence="2" id="KW-1185">Reference proteome</keyword>